<dbReference type="InterPro" id="IPR012349">
    <property type="entry name" value="Split_barrel_FMN-bd"/>
</dbReference>
<gene>
    <name evidence="2" type="ORF">PhCBS80983_g06087</name>
</gene>
<evidence type="ECO:0000313" key="3">
    <source>
        <dbReference type="Proteomes" id="UP000318582"/>
    </source>
</evidence>
<dbReference type="PANTHER" id="PTHR43241:SF1">
    <property type="entry name" value="FLAVIN REDUCTASE LIKE DOMAIN-CONTAINING PROTEIN"/>
    <property type="match status" value="1"/>
</dbReference>
<protein>
    <recommendedName>
        <fullName evidence="1">Flavin reductase like domain-containing protein</fullName>
    </recommendedName>
</protein>
<reference evidence="2 3" key="1">
    <citation type="journal article" date="2019" name="Sci. Rep.">
        <title>Comparative genomics of chytrid fungi reveal insights into the obligate biotrophic and pathogenic lifestyle of Synchytrium endobioticum.</title>
        <authorList>
            <person name="van de Vossenberg B.T.L.H."/>
            <person name="Warris S."/>
            <person name="Nguyen H.D.T."/>
            <person name="van Gent-Pelzer M.P.E."/>
            <person name="Joly D.L."/>
            <person name="van de Geest H.C."/>
            <person name="Bonants P.J.M."/>
            <person name="Smith D.S."/>
            <person name="Levesque C.A."/>
            <person name="van der Lee T.A.J."/>
        </authorList>
    </citation>
    <scope>NUCLEOTIDE SEQUENCE [LARGE SCALE GENOMIC DNA]</scope>
    <source>
        <strain evidence="2 3">CBS 809.83</strain>
    </source>
</reference>
<evidence type="ECO:0000313" key="2">
    <source>
        <dbReference type="EMBL" id="TPX54011.1"/>
    </source>
</evidence>
<feature type="domain" description="Flavin reductase like" evidence="1">
    <location>
        <begin position="66"/>
        <end position="163"/>
    </location>
</feature>
<dbReference type="SUPFAM" id="SSF50475">
    <property type="entry name" value="FMN-binding split barrel"/>
    <property type="match status" value="1"/>
</dbReference>
<organism evidence="2 3">
    <name type="scientific">Powellomyces hirtus</name>
    <dbReference type="NCBI Taxonomy" id="109895"/>
    <lineage>
        <taxon>Eukaryota</taxon>
        <taxon>Fungi</taxon>
        <taxon>Fungi incertae sedis</taxon>
        <taxon>Chytridiomycota</taxon>
        <taxon>Chytridiomycota incertae sedis</taxon>
        <taxon>Chytridiomycetes</taxon>
        <taxon>Spizellomycetales</taxon>
        <taxon>Powellomycetaceae</taxon>
        <taxon>Powellomyces</taxon>
    </lineage>
</organism>
<name>A0A507DRC5_9FUNG</name>
<evidence type="ECO:0000259" key="1">
    <source>
        <dbReference type="Pfam" id="PF01613"/>
    </source>
</evidence>
<dbReference type="GO" id="GO:0010181">
    <property type="term" value="F:FMN binding"/>
    <property type="evidence" value="ECO:0007669"/>
    <property type="project" value="InterPro"/>
</dbReference>
<dbReference type="EMBL" id="QEAQ01000177">
    <property type="protein sequence ID" value="TPX54011.1"/>
    <property type="molecule type" value="Genomic_DNA"/>
</dbReference>
<dbReference type="InterPro" id="IPR053310">
    <property type="entry name" value="Flavoredoxin-like"/>
</dbReference>
<sequence length="250" mass="26822">MSPPPSLFPPSHTPVFLLTTRLTPPKACPSAPPPYTPIPLQQSLKHTAAGQILTHAHSASILNDHILTLTLSKFNYTAQLVARHTRAFVLHLLEADHQAHLVPLFGTKTSRDVDKFANIACTLSPAFQYPLVSGAVAWCECKVEHIVDVEGERMVVIARVINRGGGGGHPLTMEIVKKGVSKGEWHALEDSYVRHKERDQRLAETSAATDAAAAAAVGVAPPKIAASRITYTSNAGTQAGDLLESLKAKI</sequence>
<accession>A0A507DRC5</accession>
<dbReference type="AlphaFoldDB" id="A0A507DRC5"/>
<dbReference type="InterPro" id="IPR002563">
    <property type="entry name" value="Flavin_Rdtase-like_dom"/>
</dbReference>
<dbReference type="Proteomes" id="UP000318582">
    <property type="component" value="Unassembled WGS sequence"/>
</dbReference>
<comment type="caution">
    <text evidence="2">The sequence shown here is derived from an EMBL/GenBank/DDBJ whole genome shotgun (WGS) entry which is preliminary data.</text>
</comment>
<dbReference type="Gene3D" id="2.30.110.10">
    <property type="entry name" value="Electron Transport, Fmn-binding Protein, Chain A"/>
    <property type="match status" value="1"/>
</dbReference>
<keyword evidence="3" id="KW-1185">Reference proteome</keyword>
<dbReference type="PANTHER" id="PTHR43241">
    <property type="entry name" value="FLAVIN REDUCTASE DOMAIN PROTEIN"/>
    <property type="match status" value="1"/>
</dbReference>
<dbReference type="Pfam" id="PF01613">
    <property type="entry name" value="Flavin_Reduct"/>
    <property type="match status" value="1"/>
</dbReference>
<proteinExistence type="predicted"/>